<reference evidence="9 10" key="1">
    <citation type="submission" date="2023-05" db="EMBL/GenBank/DDBJ databases">
        <title>A 100% complete, gapless, phased diploid assembly of the Scenedesmus obliquus UTEX 3031 genome.</title>
        <authorList>
            <person name="Biondi T.C."/>
            <person name="Hanschen E.R."/>
            <person name="Kwon T."/>
            <person name="Eng W."/>
            <person name="Kruse C.P.S."/>
            <person name="Koehler S.I."/>
            <person name="Kunde Y."/>
            <person name="Gleasner C.D."/>
            <person name="You Mak K.T."/>
            <person name="Polle J."/>
            <person name="Hovde B.T."/>
            <person name="Starkenburg S.R."/>
        </authorList>
    </citation>
    <scope>NUCLEOTIDE SEQUENCE [LARGE SCALE GENOMIC DNA]</scope>
    <source>
        <strain evidence="9 10">DOE0152z</strain>
    </source>
</reference>
<evidence type="ECO:0000256" key="6">
    <source>
        <dbReference type="RuleBase" id="RU364054"/>
    </source>
</evidence>
<keyword evidence="4 6" id="KW-0560">Oxidoreductase</keyword>
<accession>A0ABY8TRZ7</accession>
<feature type="domain" description="EF-hand" evidence="8">
    <location>
        <begin position="288"/>
        <end position="323"/>
    </location>
</feature>
<evidence type="ECO:0000313" key="9">
    <source>
        <dbReference type="EMBL" id="WIA11908.1"/>
    </source>
</evidence>
<evidence type="ECO:0000256" key="3">
    <source>
        <dbReference type="ARBA" id="ARBA00022837"/>
    </source>
</evidence>
<dbReference type="PROSITE" id="PS50222">
    <property type="entry name" value="EF_HAND_2"/>
    <property type="match status" value="1"/>
</dbReference>
<keyword evidence="10" id="KW-1185">Reference proteome</keyword>
<dbReference type="InterPro" id="IPR015659">
    <property type="entry name" value="Proline_oxidase"/>
</dbReference>
<comment type="function">
    <text evidence="6">Converts proline to delta-1-pyrroline-5-carboxylate.</text>
</comment>
<comment type="catalytic activity">
    <reaction evidence="6">
        <text>L-proline + a quinone = (S)-1-pyrroline-5-carboxylate + a quinol + H(+)</text>
        <dbReference type="Rhea" id="RHEA:23784"/>
        <dbReference type="ChEBI" id="CHEBI:15378"/>
        <dbReference type="ChEBI" id="CHEBI:17388"/>
        <dbReference type="ChEBI" id="CHEBI:24646"/>
        <dbReference type="ChEBI" id="CHEBI:60039"/>
        <dbReference type="ChEBI" id="CHEBI:132124"/>
        <dbReference type="EC" id="1.5.5.2"/>
    </reaction>
</comment>
<dbReference type="SUPFAM" id="SSF51730">
    <property type="entry name" value="FAD-linked oxidoreductase"/>
    <property type="match status" value="1"/>
</dbReference>
<dbReference type="PANTHER" id="PTHR13914:SF0">
    <property type="entry name" value="PROLINE DEHYDROGENASE 1, MITOCHONDRIAL"/>
    <property type="match status" value="1"/>
</dbReference>
<dbReference type="SMART" id="SM00054">
    <property type="entry name" value="EFh"/>
    <property type="match status" value="1"/>
</dbReference>
<feature type="region of interest" description="Disordered" evidence="7">
    <location>
        <begin position="48"/>
        <end position="79"/>
    </location>
</feature>
<feature type="compositionally biased region" description="Low complexity" evidence="7">
    <location>
        <begin position="188"/>
        <end position="203"/>
    </location>
</feature>
<dbReference type="InterPro" id="IPR011992">
    <property type="entry name" value="EF-hand-dom_pair"/>
</dbReference>
<gene>
    <name evidence="9" type="ORF">OEZ85_011992</name>
</gene>
<dbReference type="EMBL" id="CP126210">
    <property type="protein sequence ID" value="WIA11908.1"/>
    <property type="molecule type" value="Genomic_DNA"/>
</dbReference>
<dbReference type="InterPro" id="IPR018247">
    <property type="entry name" value="EF_Hand_1_Ca_BS"/>
</dbReference>
<evidence type="ECO:0000256" key="4">
    <source>
        <dbReference type="ARBA" id="ARBA00023002"/>
    </source>
</evidence>
<evidence type="ECO:0000259" key="8">
    <source>
        <dbReference type="PROSITE" id="PS50222"/>
    </source>
</evidence>
<evidence type="ECO:0000256" key="1">
    <source>
        <dbReference type="ARBA" id="ARBA00005869"/>
    </source>
</evidence>
<evidence type="ECO:0000256" key="7">
    <source>
        <dbReference type="SAM" id="MobiDB-lite"/>
    </source>
</evidence>
<dbReference type="Pfam" id="PF01619">
    <property type="entry name" value="Pro_dh"/>
    <property type="match status" value="1"/>
</dbReference>
<keyword evidence="3" id="KW-0106">Calcium</keyword>
<comment type="similarity">
    <text evidence="1 6">Belongs to the proline oxidase family.</text>
</comment>
<name>A0ABY8TRZ7_TETOB</name>
<keyword evidence="6" id="KW-0285">Flavoprotein</keyword>
<dbReference type="CDD" id="cd00051">
    <property type="entry name" value="EFh"/>
    <property type="match status" value="1"/>
</dbReference>
<dbReference type="PROSITE" id="PS00018">
    <property type="entry name" value="EF_HAND_1"/>
    <property type="match status" value="1"/>
</dbReference>
<proteinExistence type="inferred from homology"/>
<dbReference type="EC" id="1.5.5.2" evidence="2 6"/>
<evidence type="ECO:0000256" key="2">
    <source>
        <dbReference type="ARBA" id="ARBA00012695"/>
    </source>
</evidence>
<feature type="region of interest" description="Disordered" evidence="7">
    <location>
        <begin position="181"/>
        <end position="211"/>
    </location>
</feature>
<dbReference type="Gene3D" id="3.20.20.220">
    <property type="match status" value="1"/>
</dbReference>
<dbReference type="InterPro" id="IPR002872">
    <property type="entry name" value="Proline_DH_dom"/>
</dbReference>
<sequence length="642" mass="69301">MSVLQALQPLLPYSVAVLPQLRQAVLAASYGARSLGLEAQLVSKHARHLATSTRPAAAPSTSQAQQQQQQQQQRTAQSAPQLDFNDYQSIFNMRSTGELLRMYVVLKACSITPLVKNAEALVRASRRVLGDGFTFGLMRHTFMKQFCAGEKEEDLWPTINLLRANGIGTIIDYAAEDDVEAAAKPDSKSSPADQQPTTAAATTDGSGSTHADAAAAGGAAAAVLGATQLPGAVAVSRTYSYEDEATCDKHVGIFLQAIATGAKLPGQGFAAIKVTALGNPMLLERMSAALLEIRSLFREADCDGDGFVDRAEFEALYRQLFPAASQEAMGRAFAALDLEGAGRVDIISWSHRIHLADMPGMVARIKKQGTRTRLSDSLVAAALTQEEVALAQALLGRVAKLAAAAVGTNVKLMIDAEHTYFQPAIDHTTHVLSLSYNRASPIIFNTYQAYLKGSYERMAEDMERARREGYVFAAKLVRGAYVQLERKRAAAMGYESPIWDTIEDTHSNYNKCLEAVLDQVAEHKAEVMVASHNQASIERTVSGMAARGLSPSGGGVYFGQLLGMADNLSFTLGQHGYEAFKYVPYGPIELVMPYLMRRAHENSAMTKGPGIGKELAMLRTELWRRLSHPGSSSRGAKMHAAA</sequence>
<comment type="cofactor">
    <cofactor evidence="6">
        <name>FAD</name>
        <dbReference type="ChEBI" id="CHEBI:57692"/>
    </cofactor>
</comment>
<evidence type="ECO:0000256" key="5">
    <source>
        <dbReference type="ARBA" id="ARBA00023062"/>
    </source>
</evidence>
<keyword evidence="6" id="KW-0274">FAD</keyword>
<dbReference type="Gene3D" id="1.10.238.10">
    <property type="entry name" value="EF-hand"/>
    <property type="match status" value="1"/>
</dbReference>
<dbReference type="Proteomes" id="UP001244341">
    <property type="component" value="Chromosome 3b"/>
</dbReference>
<protein>
    <recommendedName>
        <fullName evidence="2 6">Proline dehydrogenase</fullName>
        <ecNumber evidence="2 6">1.5.5.2</ecNumber>
    </recommendedName>
</protein>
<dbReference type="SUPFAM" id="SSF47473">
    <property type="entry name" value="EF-hand"/>
    <property type="match status" value="1"/>
</dbReference>
<dbReference type="InterPro" id="IPR002048">
    <property type="entry name" value="EF_hand_dom"/>
</dbReference>
<evidence type="ECO:0000313" key="10">
    <source>
        <dbReference type="Proteomes" id="UP001244341"/>
    </source>
</evidence>
<dbReference type="InterPro" id="IPR029041">
    <property type="entry name" value="FAD-linked_oxidoreductase-like"/>
</dbReference>
<keyword evidence="5 6" id="KW-0642">Proline metabolism</keyword>
<feature type="compositionally biased region" description="Low complexity" evidence="7">
    <location>
        <begin position="50"/>
        <end position="79"/>
    </location>
</feature>
<dbReference type="PANTHER" id="PTHR13914">
    <property type="entry name" value="PROLINE OXIDASE"/>
    <property type="match status" value="1"/>
</dbReference>
<organism evidence="9 10">
    <name type="scientific">Tetradesmus obliquus</name>
    <name type="common">Green alga</name>
    <name type="synonym">Acutodesmus obliquus</name>
    <dbReference type="NCBI Taxonomy" id="3088"/>
    <lineage>
        <taxon>Eukaryota</taxon>
        <taxon>Viridiplantae</taxon>
        <taxon>Chlorophyta</taxon>
        <taxon>core chlorophytes</taxon>
        <taxon>Chlorophyceae</taxon>
        <taxon>CS clade</taxon>
        <taxon>Sphaeropleales</taxon>
        <taxon>Scenedesmaceae</taxon>
        <taxon>Tetradesmus</taxon>
    </lineage>
</organism>